<dbReference type="EMBL" id="KC211768">
    <property type="protein sequence ID" value="AGI04168.1"/>
    <property type="molecule type" value="Genomic_DNA"/>
</dbReference>
<dbReference type="AlphaFoldDB" id="M4VQZ8"/>
<dbReference type="InterPro" id="IPR028082">
    <property type="entry name" value="Peripla_BP_I"/>
</dbReference>
<dbReference type="Gene3D" id="3.40.50.2300">
    <property type="match status" value="1"/>
</dbReference>
<organism evidence="1">
    <name type="scientific">alpha proteobacterium U95</name>
    <dbReference type="NCBI Taxonomy" id="649539"/>
    <lineage>
        <taxon>Bacteria</taxon>
        <taxon>Pseudomonadati</taxon>
        <taxon>Pseudomonadota</taxon>
        <taxon>Alphaproteobacteria</taxon>
    </lineage>
</organism>
<name>M4VQZ8_9PROT</name>
<evidence type="ECO:0000313" key="1">
    <source>
        <dbReference type="EMBL" id="AGI04168.1"/>
    </source>
</evidence>
<proteinExistence type="predicted"/>
<protein>
    <submittedName>
        <fullName evidence="1">Uncharacterized protein</fullName>
    </submittedName>
</protein>
<dbReference type="SUPFAM" id="SSF53822">
    <property type="entry name" value="Periplasmic binding protein-like I"/>
    <property type="match status" value="1"/>
</dbReference>
<sequence length="73" mass="7593">MLFLQAVIEKAGETSIDAITAASEGISYSGPRGDVTMSGRFVNANIYLAKAEGTEFKIIENFGGIASGTTCSI</sequence>
<reference evidence="1" key="1">
    <citation type="journal article" date="2013" name="Mar. Drugs">
        <title>Assessing the effectiveness of functional genetic screens for the identification of bioactive metabolites.</title>
        <authorList>
            <person name="Penesyan A."/>
            <person name="Ballestriero F."/>
            <person name="Daim M."/>
            <person name="Kjelleberg S."/>
            <person name="Thomas T."/>
            <person name="Egan S."/>
        </authorList>
    </citation>
    <scope>NUCLEOTIDE SEQUENCE</scope>
    <source>
        <strain evidence="1">U95</strain>
    </source>
</reference>
<accession>M4VQZ8</accession>